<comment type="caution">
    <text evidence="1">The sequence shown here is derived from an EMBL/GenBank/DDBJ whole genome shotgun (WGS) entry which is preliminary data.</text>
</comment>
<name>D1QR87_9BACT</name>
<evidence type="ECO:0000313" key="2">
    <source>
        <dbReference type="Proteomes" id="UP000004079"/>
    </source>
</evidence>
<gene>
    <name evidence="1" type="ORF">HMPREF0971_01490</name>
</gene>
<reference evidence="1 2" key="1">
    <citation type="submission" date="2009-11" db="EMBL/GenBank/DDBJ databases">
        <authorList>
            <person name="Weinstock G."/>
            <person name="Sodergren E."/>
            <person name="Clifton S."/>
            <person name="Fulton L."/>
            <person name="Fulton B."/>
            <person name="Courtney L."/>
            <person name="Fronick C."/>
            <person name="Harrison M."/>
            <person name="Strong C."/>
            <person name="Farmer C."/>
            <person name="Delahaunty K."/>
            <person name="Markovic C."/>
            <person name="Hall O."/>
            <person name="Minx P."/>
            <person name="Tomlinson C."/>
            <person name="Mitreva M."/>
            <person name="Nelson J."/>
            <person name="Hou S."/>
            <person name="Wollam A."/>
            <person name="Pepin K.H."/>
            <person name="Johnson M."/>
            <person name="Bhonagiri V."/>
            <person name="Nash W.E."/>
            <person name="Warren W."/>
            <person name="Chinwalla A."/>
            <person name="Mardis E.R."/>
            <person name="Wilson R.K."/>
        </authorList>
    </citation>
    <scope>NUCLEOTIDE SEQUENCE [LARGE SCALE GENOMIC DNA]</scope>
    <source>
        <strain evidence="1 2">F0302</strain>
    </source>
</reference>
<dbReference type="HOGENOM" id="CLU_149328_0_0_10"/>
<dbReference type="Proteomes" id="UP000004079">
    <property type="component" value="Unassembled WGS sequence"/>
</dbReference>
<organism evidence="1 2">
    <name type="scientific">Segatella oris F0302</name>
    <dbReference type="NCBI Taxonomy" id="649760"/>
    <lineage>
        <taxon>Bacteria</taxon>
        <taxon>Pseudomonadati</taxon>
        <taxon>Bacteroidota</taxon>
        <taxon>Bacteroidia</taxon>
        <taxon>Bacteroidales</taxon>
        <taxon>Prevotellaceae</taxon>
        <taxon>Segatella</taxon>
    </lineage>
</organism>
<proteinExistence type="predicted"/>
<sequence length="145" mass="17241">MHIKIQSQSATTDQQWVTKGKSITSVIHLLIVKSMEVIRITASVDEAMSMIGYQPKTTFWMDFSIADRFGIEAIVDTYERAFKEWHTDLIYLTELVMVLNHKIWQWYEKNDAIARVYDKLWRKADEWAQENLHGKELQYFYEVTD</sequence>
<dbReference type="EMBL" id="ACUZ02000027">
    <property type="protein sequence ID" value="EFB32211.1"/>
    <property type="molecule type" value="Genomic_DNA"/>
</dbReference>
<dbReference type="AlphaFoldDB" id="D1QR87"/>
<accession>D1QR87</accession>
<evidence type="ECO:0000313" key="1">
    <source>
        <dbReference type="EMBL" id="EFB32211.1"/>
    </source>
</evidence>
<protein>
    <submittedName>
        <fullName evidence="1">Uncharacterized protein</fullName>
    </submittedName>
</protein>